<evidence type="ECO:0000313" key="2">
    <source>
        <dbReference type="Proteomes" id="UP000231259"/>
    </source>
</evidence>
<dbReference type="EMBL" id="AWWI01000045">
    <property type="protein sequence ID" value="PIL21199.1"/>
    <property type="molecule type" value="Genomic_DNA"/>
</dbReference>
<organism evidence="1 2">
    <name type="scientific">Puniceibacterium antarcticum</name>
    <dbReference type="NCBI Taxonomy" id="1206336"/>
    <lineage>
        <taxon>Bacteria</taxon>
        <taxon>Pseudomonadati</taxon>
        <taxon>Pseudomonadota</taxon>
        <taxon>Alphaproteobacteria</taxon>
        <taxon>Rhodobacterales</taxon>
        <taxon>Paracoccaceae</taxon>
        <taxon>Puniceibacterium</taxon>
    </lineage>
</organism>
<comment type="caution">
    <text evidence="1">The sequence shown here is derived from an EMBL/GenBank/DDBJ whole genome shotgun (WGS) entry which is preliminary data.</text>
</comment>
<dbReference type="Proteomes" id="UP000231259">
    <property type="component" value="Unassembled WGS sequence"/>
</dbReference>
<sequence>MEVDCAEDGPENAKASADAAAERYSLFTMSPSLVFEFIFVYNER</sequence>
<proteinExistence type="predicted"/>
<accession>A0A2G8RI17</accession>
<evidence type="ECO:0000313" key="1">
    <source>
        <dbReference type="EMBL" id="PIL21199.1"/>
    </source>
</evidence>
<gene>
    <name evidence="1" type="ORF">P775_05660</name>
</gene>
<keyword evidence="2" id="KW-1185">Reference proteome</keyword>
<dbReference type="AlphaFoldDB" id="A0A2G8RI17"/>
<name>A0A2G8RI17_9RHOB</name>
<reference evidence="1 2" key="1">
    <citation type="submission" date="2013-09" db="EMBL/GenBank/DDBJ databases">
        <title>Genome sequencing of Phaeobacter antarcticus sp. nov. SM1211.</title>
        <authorList>
            <person name="Zhang X.-Y."/>
            <person name="Liu C."/>
            <person name="Chen X.-L."/>
            <person name="Xie B.-B."/>
            <person name="Qin Q.-L."/>
            <person name="Rong J.-C."/>
            <person name="Zhang Y.-Z."/>
        </authorList>
    </citation>
    <scope>NUCLEOTIDE SEQUENCE [LARGE SCALE GENOMIC DNA]</scope>
    <source>
        <strain evidence="1 2">SM1211</strain>
    </source>
</reference>
<protein>
    <submittedName>
        <fullName evidence="1">Uncharacterized protein</fullName>
    </submittedName>
</protein>